<evidence type="ECO:0008006" key="3">
    <source>
        <dbReference type="Google" id="ProtNLM"/>
    </source>
</evidence>
<sequence length="259" mass="28251">MENLLPRFAEIIAAASQTEIQSDPSLGGHLVLDRQDPFCVTYAPFDYVNSRARVVLVGLTPGRQQAVNALLEARRQLVAGHDIDAASKAAKETASFSGPMRQTLVDMLDHVGLNRCLGMKSCQYLFGTHAGLVHYTSALRYPVYLKGANYSGSSKVTTHPMLRRYVSECLAAEVSQLRDAVWIPMGPWSAAALSRLVREGKLDHDKVLDGLPHPSPANAERSAYFLGRKAKAHLSVKTNPDLIDTARAKLISRVASLVC</sequence>
<dbReference type="EMBL" id="VOSK01000003">
    <property type="protein sequence ID" value="MPR24082.1"/>
    <property type="molecule type" value="Genomic_DNA"/>
</dbReference>
<dbReference type="Gene3D" id="3.40.470.10">
    <property type="entry name" value="Uracil-DNA glycosylase-like domain"/>
    <property type="match status" value="1"/>
</dbReference>
<dbReference type="AlphaFoldDB" id="A0A5N7MAY1"/>
<gene>
    <name evidence="1" type="ORF">FS320_02295</name>
</gene>
<comment type="caution">
    <text evidence="1">The sequence shown here is derived from an EMBL/GenBank/DDBJ whole genome shotgun (WGS) entry which is preliminary data.</text>
</comment>
<dbReference type="InterPro" id="IPR036895">
    <property type="entry name" value="Uracil-DNA_glycosylase-like_sf"/>
</dbReference>
<dbReference type="OrthoDB" id="573462at2"/>
<evidence type="ECO:0000313" key="1">
    <source>
        <dbReference type="EMBL" id="MPR24082.1"/>
    </source>
</evidence>
<name>A0A5N7MAY1_9HYPH</name>
<keyword evidence="2" id="KW-1185">Reference proteome</keyword>
<reference evidence="1 2" key="1">
    <citation type="journal article" date="2019" name="Syst. Appl. Microbiol.">
        <title>Microvirga tunisiensis sp. nov., a root nodule symbiotic bacterium isolated from Lupinus micranthus and L. luteus grown in Northern Tunisia.</title>
        <authorList>
            <person name="Msaddak A."/>
            <person name="Rejili M."/>
            <person name="Duran D."/>
            <person name="Mars M."/>
            <person name="Palacios J.M."/>
            <person name="Ruiz-Argueso T."/>
            <person name="Rey L."/>
            <person name="Imperial J."/>
        </authorList>
    </citation>
    <scope>NUCLEOTIDE SEQUENCE [LARGE SCALE GENOMIC DNA]</scope>
    <source>
        <strain evidence="1 2">Lmie10</strain>
    </source>
</reference>
<evidence type="ECO:0000313" key="2">
    <source>
        <dbReference type="Proteomes" id="UP000403266"/>
    </source>
</evidence>
<proteinExistence type="predicted"/>
<dbReference type="Proteomes" id="UP000403266">
    <property type="component" value="Unassembled WGS sequence"/>
</dbReference>
<organism evidence="1 2">
    <name type="scientific">Microvirga tunisiensis</name>
    <dbReference type="NCBI Taxonomy" id="2108360"/>
    <lineage>
        <taxon>Bacteria</taxon>
        <taxon>Pseudomonadati</taxon>
        <taxon>Pseudomonadota</taxon>
        <taxon>Alphaproteobacteria</taxon>
        <taxon>Hyphomicrobiales</taxon>
        <taxon>Methylobacteriaceae</taxon>
        <taxon>Microvirga</taxon>
    </lineage>
</organism>
<dbReference type="RefSeq" id="WP_152708992.1">
    <property type="nucleotide sequence ID" value="NZ_VOSJ01000007.1"/>
</dbReference>
<accession>A0A5N7MAY1</accession>
<protein>
    <recommendedName>
        <fullName evidence="3">Uracil-DNA glycosylase-like domain-containing protein</fullName>
    </recommendedName>
</protein>